<evidence type="ECO:0000256" key="3">
    <source>
        <dbReference type="ARBA" id="ARBA00023002"/>
    </source>
</evidence>
<organism evidence="4 5">
    <name type="scientific">Extremus antarcticus</name>
    <dbReference type="NCBI Taxonomy" id="702011"/>
    <lineage>
        <taxon>Eukaryota</taxon>
        <taxon>Fungi</taxon>
        <taxon>Dikarya</taxon>
        <taxon>Ascomycota</taxon>
        <taxon>Pezizomycotina</taxon>
        <taxon>Dothideomycetes</taxon>
        <taxon>Dothideomycetidae</taxon>
        <taxon>Mycosphaerellales</taxon>
        <taxon>Extremaceae</taxon>
        <taxon>Extremus</taxon>
    </lineage>
</organism>
<protein>
    <submittedName>
        <fullName evidence="4">Uncharacterized protein</fullName>
    </submittedName>
</protein>
<name>A0AAJ0G451_9PEZI</name>
<dbReference type="PANTHER" id="PTHR44229">
    <property type="entry name" value="15-HYDROXYPROSTAGLANDIN DEHYDROGENASE [NAD(+)]"/>
    <property type="match status" value="1"/>
</dbReference>
<keyword evidence="3" id="KW-0560">Oxidoreductase</keyword>
<dbReference type="InterPro" id="IPR020904">
    <property type="entry name" value="Sc_DH/Rdtase_CS"/>
</dbReference>
<evidence type="ECO:0000313" key="5">
    <source>
        <dbReference type="Proteomes" id="UP001271007"/>
    </source>
</evidence>
<evidence type="ECO:0000313" key="4">
    <source>
        <dbReference type="EMBL" id="KAK3046576.1"/>
    </source>
</evidence>
<evidence type="ECO:0000256" key="1">
    <source>
        <dbReference type="ARBA" id="ARBA00006484"/>
    </source>
</evidence>
<dbReference type="InterPro" id="IPR036291">
    <property type="entry name" value="NAD(P)-bd_dom_sf"/>
</dbReference>
<dbReference type="InterPro" id="IPR002347">
    <property type="entry name" value="SDR_fam"/>
</dbReference>
<dbReference type="Proteomes" id="UP001271007">
    <property type="component" value="Unassembled WGS sequence"/>
</dbReference>
<dbReference type="GO" id="GO:0005737">
    <property type="term" value="C:cytoplasm"/>
    <property type="evidence" value="ECO:0007669"/>
    <property type="project" value="TreeGrafter"/>
</dbReference>
<dbReference type="Gene3D" id="3.40.50.720">
    <property type="entry name" value="NAD(P)-binding Rossmann-like Domain"/>
    <property type="match status" value="1"/>
</dbReference>
<dbReference type="Pfam" id="PF00106">
    <property type="entry name" value="adh_short"/>
    <property type="match status" value="1"/>
</dbReference>
<comment type="caution">
    <text evidence="4">The sequence shown here is derived from an EMBL/GenBank/DDBJ whole genome shotgun (WGS) entry which is preliminary data.</text>
</comment>
<gene>
    <name evidence="4" type="ORF">LTR09_011924</name>
</gene>
<sequence>MINLVLIAVQAFRRQEKKPELGGMRGKIVLVSSTCGLYTIHGVPVYVASKHAMVGLTRTYGQILPSESITMNAICPHIVRTGISKHTPLWYDDLEKRGLLTPIGNIIAGFDEYLGKSTRSAECMECGPEGSRVVQFMDHMGEQTKLGCEAVIDRSERLWKDQ</sequence>
<evidence type="ECO:0000256" key="2">
    <source>
        <dbReference type="ARBA" id="ARBA00022857"/>
    </source>
</evidence>
<dbReference type="EMBL" id="JAWDJX010000086">
    <property type="protein sequence ID" value="KAK3046576.1"/>
    <property type="molecule type" value="Genomic_DNA"/>
</dbReference>
<dbReference type="PANTHER" id="PTHR44229:SF4">
    <property type="entry name" value="15-HYDROXYPROSTAGLANDIN DEHYDROGENASE [NAD(+)]"/>
    <property type="match status" value="1"/>
</dbReference>
<reference evidence="4" key="1">
    <citation type="submission" date="2023-04" db="EMBL/GenBank/DDBJ databases">
        <title>Black Yeasts Isolated from many extreme environments.</title>
        <authorList>
            <person name="Coleine C."/>
            <person name="Stajich J.E."/>
            <person name="Selbmann L."/>
        </authorList>
    </citation>
    <scope>NUCLEOTIDE SEQUENCE</scope>
    <source>
        <strain evidence="4">CCFEE 5312</strain>
    </source>
</reference>
<dbReference type="GO" id="GO:0016616">
    <property type="term" value="F:oxidoreductase activity, acting on the CH-OH group of donors, NAD or NADP as acceptor"/>
    <property type="evidence" value="ECO:0007669"/>
    <property type="project" value="TreeGrafter"/>
</dbReference>
<dbReference type="PRINTS" id="PR00081">
    <property type="entry name" value="GDHRDH"/>
</dbReference>
<accession>A0AAJ0G451</accession>
<comment type="similarity">
    <text evidence="1">Belongs to the short-chain dehydrogenases/reductases (SDR) family.</text>
</comment>
<dbReference type="AlphaFoldDB" id="A0AAJ0G451"/>
<proteinExistence type="inferred from homology"/>
<keyword evidence="5" id="KW-1185">Reference proteome</keyword>
<dbReference type="PROSITE" id="PS00061">
    <property type="entry name" value="ADH_SHORT"/>
    <property type="match status" value="1"/>
</dbReference>
<dbReference type="SUPFAM" id="SSF51735">
    <property type="entry name" value="NAD(P)-binding Rossmann-fold domains"/>
    <property type="match status" value="1"/>
</dbReference>
<keyword evidence="2" id="KW-0521">NADP</keyword>